<feature type="non-terminal residue" evidence="1">
    <location>
        <position position="1"/>
    </location>
</feature>
<sequence>TPPALFFSPNIFSVFYLNNALLSLDSAFSSYLDHISSLPLF</sequence>
<protein>
    <submittedName>
        <fullName evidence="1">Uncharacterized protein</fullName>
    </submittedName>
</protein>
<reference evidence="1" key="1">
    <citation type="submission" date="2014-05" db="EMBL/GenBank/DDBJ databases">
        <authorList>
            <person name="Chronopoulou M."/>
        </authorList>
    </citation>
    <scope>NUCLEOTIDE SEQUENCE</scope>
    <source>
        <tissue evidence="1">Whole organism</tissue>
    </source>
</reference>
<organism evidence="1">
    <name type="scientific">Lepeophtheirus salmonis</name>
    <name type="common">Salmon louse</name>
    <name type="synonym">Caligus salmonis</name>
    <dbReference type="NCBI Taxonomy" id="72036"/>
    <lineage>
        <taxon>Eukaryota</taxon>
        <taxon>Metazoa</taxon>
        <taxon>Ecdysozoa</taxon>
        <taxon>Arthropoda</taxon>
        <taxon>Crustacea</taxon>
        <taxon>Multicrustacea</taxon>
        <taxon>Hexanauplia</taxon>
        <taxon>Copepoda</taxon>
        <taxon>Siphonostomatoida</taxon>
        <taxon>Caligidae</taxon>
        <taxon>Lepeophtheirus</taxon>
    </lineage>
</organism>
<name>A0A0K2V9M6_LEPSM</name>
<accession>A0A0K2V9M6</accession>
<evidence type="ECO:0000313" key="1">
    <source>
        <dbReference type="EMBL" id="CDW47253.1"/>
    </source>
</evidence>
<dbReference type="EMBL" id="HACA01029892">
    <property type="protein sequence ID" value="CDW47253.1"/>
    <property type="molecule type" value="Transcribed_RNA"/>
</dbReference>
<proteinExistence type="predicted"/>
<dbReference type="AlphaFoldDB" id="A0A0K2V9M6"/>